<dbReference type="AlphaFoldDB" id="A0A9D1QJ17"/>
<dbReference type="EMBL" id="DXHR01000031">
    <property type="protein sequence ID" value="HIW13359.1"/>
    <property type="molecule type" value="Genomic_DNA"/>
</dbReference>
<evidence type="ECO:0000313" key="3">
    <source>
        <dbReference type="Proteomes" id="UP000823989"/>
    </source>
</evidence>
<evidence type="ECO:0000256" key="1">
    <source>
        <dbReference type="SAM" id="Phobius"/>
    </source>
</evidence>
<evidence type="ECO:0000313" key="2">
    <source>
        <dbReference type="EMBL" id="HIW13359.1"/>
    </source>
</evidence>
<name>A0A9D1QJ17_9STAP</name>
<keyword evidence="1" id="KW-0812">Transmembrane</keyword>
<keyword evidence="1" id="KW-0472">Membrane</keyword>
<dbReference type="Proteomes" id="UP000823989">
    <property type="component" value="Unassembled WGS sequence"/>
</dbReference>
<protein>
    <submittedName>
        <fullName evidence="2">Uncharacterized protein</fullName>
    </submittedName>
</protein>
<accession>A0A9D1QJ17</accession>
<comment type="caution">
    <text evidence="2">The sequence shown here is derived from an EMBL/GenBank/DDBJ whole genome shotgun (WGS) entry which is preliminary data.</text>
</comment>
<feature type="transmembrane region" description="Helical" evidence="1">
    <location>
        <begin position="19"/>
        <end position="38"/>
    </location>
</feature>
<organism evidence="2 3">
    <name type="scientific">Candidatus Salinicoccus stercoripullorum</name>
    <dbReference type="NCBI Taxonomy" id="2838756"/>
    <lineage>
        <taxon>Bacteria</taxon>
        <taxon>Bacillati</taxon>
        <taxon>Bacillota</taxon>
        <taxon>Bacilli</taxon>
        <taxon>Bacillales</taxon>
        <taxon>Staphylococcaceae</taxon>
        <taxon>Salinicoccus</taxon>
    </lineage>
</organism>
<reference evidence="2" key="2">
    <citation type="submission" date="2021-04" db="EMBL/GenBank/DDBJ databases">
        <authorList>
            <person name="Gilroy R."/>
        </authorList>
    </citation>
    <scope>NUCLEOTIDE SEQUENCE</scope>
    <source>
        <strain evidence="2">ChiHjej13B12-752</strain>
    </source>
</reference>
<sequence>MAVFAAGSGIVNLITTQTISIGEIVALLGLLAALAIYMKNRLEKKKQ</sequence>
<gene>
    <name evidence="2" type="ORF">H9891_09435</name>
</gene>
<proteinExistence type="predicted"/>
<keyword evidence="1" id="KW-1133">Transmembrane helix</keyword>
<reference evidence="2" key="1">
    <citation type="journal article" date="2021" name="PeerJ">
        <title>Extensive microbial diversity within the chicken gut microbiome revealed by metagenomics and culture.</title>
        <authorList>
            <person name="Gilroy R."/>
            <person name="Ravi A."/>
            <person name="Getino M."/>
            <person name="Pursley I."/>
            <person name="Horton D.L."/>
            <person name="Alikhan N.F."/>
            <person name="Baker D."/>
            <person name="Gharbi K."/>
            <person name="Hall N."/>
            <person name="Watson M."/>
            <person name="Adriaenssens E.M."/>
            <person name="Foster-Nyarko E."/>
            <person name="Jarju S."/>
            <person name="Secka A."/>
            <person name="Antonio M."/>
            <person name="Oren A."/>
            <person name="Chaudhuri R.R."/>
            <person name="La Ragione R."/>
            <person name="Hildebrand F."/>
            <person name="Pallen M.J."/>
        </authorList>
    </citation>
    <scope>NUCLEOTIDE SEQUENCE</scope>
    <source>
        <strain evidence="2">ChiHjej13B12-752</strain>
    </source>
</reference>